<dbReference type="AlphaFoldDB" id="A0A2P2KBJ6"/>
<name>A0A2P2KBJ6_RHIMU</name>
<evidence type="ECO:0000313" key="1">
    <source>
        <dbReference type="EMBL" id="MBX03115.1"/>
    </source>
</evidence>
<proteinExistence type="predicted"/>
<reference evidence="1" key="1">
    <citation type="submission" date="2018-02" db="EMBL/GenBank/DDBJ databases">
        <title>Rhizophora mucronata_Transcriptome.</title>
        <authorList>
            <person name="Meera S.P."/>
            <person name="Sreeshan A."/>
            <person name="Augustine A."/>
        </authorList>
    </citation>
    <scope>NUCLEOTIDE SEQUENCE</scope>
    <source>
        <tissue evidence="1">Leaf</tissue>
    </source>
</reference>
<accession>A0A2P2KBJ6</accession>
<sequence length="29" mass="3481">MRLGLPKQFLNLFWALLQESQNWKACCNK</sequence>
<dbReference type="EMBL" id="GGEC01022631">
    <property type="protein sequence ID" value="MBX03115.1"/>
    <property type="molecule type" value="Transcribed_RNA"/>
</dbReference>
<organism evidence="1">
    <name type="scientific">Rhizophora mucronata</name>
    <name type="common">Asiatic mangrove</name>
    <dbReference type="NCBI Taxonomy" id="61149"/>
    <lineage>
        <taxon>Eukaryota</taxon>
        <taxon>Viridiplantae</taxon>
        <taxon>Streptophyta</taxon>
        <taxon>Embryophyta</taxon>
        <taxon>Tracheophyta</taxon>
        <taxon>Spermatophyta</taxon>
        <taxon>Magnoliopsida</taxon>
        <taxon>eudicotyledons</taxon>
        <taxon>Gunneridae</taxon>
        <taxon>Pentapetalae</taxon>
        <taxon>rosids</taxon>
        <taxon>fabids</taxon>
        <taxon>Malpighiales</taxon>
        <taxon>Rhizophoraceae</taxon>
        <taxon>Rhizophora</taxon>
    </lineage>
</organism>
<protein>
    <submittedName>
        <fullName evidence="1">Uncharacterized protein</fullName>
    </submittedName>
</protein>